<evidence type="ECO:0000256" key="1">
    <source>
        <dbReference type="SAM" id="SignalP"/>
    </source>
</evidence>
<dbReference type="InterPro" id="IPR016123">
    <property type="entry name" value="Mog1/PsbP_a/b/a-sand"/>
</dbReference>
<gene>
    <name evidence="3" type="ORF">BQ4739_LOCUS11720</name>
</gene>
<sequence>MQAAAGVLAAAGLASAQPVLALLDTPDGYTARVDKLDGYSFVYPDQWAPVTSSGNDIFLRNPFNVDQNLFVDITSPSSSRYASVEDLGSPDAAAARLLDKYLNKEFMSTRIGIKREGEIISAASRQGDDGRLYYDLEVRMASYASRSPYVATQGEVMRDYGLEWDRRFLTTLGVANKRLYELRMQTGSDTYAQDKPVLDLIRTSFRVVEVEEK</sequence>
<organism evidence="3 4">
    <name type="scientific">Tetradesmus obliquus</name>
    <name type="common">Green alga</name>
    <name type="synonym">Acutodesmus obliquus</name>
    <dbReference type="NCBI Taxonomy" id="3088"/>
    <lineage>
        <taxon>Eukaryota</taxon>
        <taxon>Viridiplantae</taxon>
        <taxon>Chlorophyta</taxon>
        <taxon>core chlorophytes</taxon>
        <taxon>Chlorophyceae</taxon>
        <taxon>CS clade</taxon>
        <taxon>Sphaeropleales</taxon>
        <taxon>Scenedesmaceae</taxon>
        <taxon>Tetradesmus</taxon>
    </lineage>
</organism>
<accession>A0A383W4I8</accession>
<dbReference type="Proteomes" id="UP000256970">
    <property type="component" value="Unassembled WGS sequence"/>
</dbReference>
<feature type="chain" id="PRO_5016913250" description="PsbP C-terminal domain-containing protein" evidence="1">
    <location>
        <begin position="17"/>
        <end position="213"/>
    </location>
</feature>
<feature type="signal peptide" evidence="1">
    <location>
        <begin position="1"/>
        <end position="16"/>
    </location>
</feature>
<dbReference type="STRING" id="3088.A0A383W4I8"/>
<dbReference type="GO" id="GO:0005509">
    <property type="term" value="F:calcium ion binding"/>
    <property type="evidence" value="ECO:0007669"/>
    <property type="project" value="InterPro"/>
</dbReference>
<feature type="domain" description="PsbP C-terminal" evidence="2">
    <location>
        <begin position="28"/>
        <end position="207"/>
    </location>
</feature>
<dbReference type="GO" id="GO:0019898">
    <property type="term" value="C:extrinsic component of membrane"/>
    <property type="evidence" value="ECO:0007669"/>
    <property type="project" value="InterPro"/>
</dbReference>
<keyword evidence="4" id="KW-1185">Reference proteome</keyword>
<proteinExistence type="predicted"/>
<evidence type="ECO:0000313" key="3">
    <source>
        <dbReference type="EMBL" id="SZX71586.1"/>
    </source>
</evidence>
<dbReference type="AlphaFoldDB" id="A0A383W4I8"/>
<dbReference type="Pfam" id="PF01789">
    <property type="entry name" value="PsbP"/>
    <property type="match status" value="1"/>
</dbReference>
<dbReference type="PANTHER" id="PTHR31407">
    <property type="match status" value="1"/>
</dbReference>
<name>A0A383W4I8_TETOB</name>
<dbReference type="EMBL" id="FNXT01001062">
    <property type="protein sequence ID" value="SZX71586.1"/>
    <property type="molecule type" value="Genomic_DNA"/>
</dbReference>
<dbReference type="Gene3D" id="3.40.1000.10">
    <property type="entry name" value="Mog1/PsbP, alpha/beta/alpha sandwich"/>
    <property type="match status" value="1"/>
</dbReference>
<dbReference type="SUPFAM" id="SSF55724">
    <property type="entry name" value="Mog1p/PsbP-like"/>
    <property type="match status" value="1"/>
</dbReference>
<evidence type="ECO:0000259" key="2">
    <source>
        <dbReference type="Pfam" id="PF01789"/>
    </source>
</evidence>
<reference evidence="3 4" key="1">
    <citation type="submission" date="2016-10" db="EMBL/GenBank/DDBJ databases">
        <authorList>
            <person name="Cai Z."/>
        </authorList>
    </citation>
    <scope>NUCLEOTIDE SEQUENCE [LARGE SCALE GENOMIC DNA]</scope>
</reference>
<dbReference type="GO" id="GO:0015979">
    <property type="term" value="P:photosynthesis"/>
    <property type="evidence" value="ECO:0007669"/>
    <property type="project" value="InterPro"/>
</dbReference>
<dbReference type="PANTHER" id="PTHR31407:SF15">
    <property type="entry name" value="PSBP DOMAIN-CONTAINING PROTEIN 1, CHLOROPLASTIC"/>
    <property type="match status" value="1"/>
</dbReference>
<protein>
    <recommendedName>
        <fullName evidence="2">PsbP C-terminal domain-containing protein</fullName>
    </recommendedName>
</protein>
<dbReference type="InterPro" id="IPR002683">
    <property type="entry name" value="PsbP_C"/>
</dbReference>
<dbReference type="GO" id="GO:0009654">
    <property type="term" value="C:photosystem II oxygen evolving complex"/>
    <property type="evidence" value="ECO:0007669"/>
    <property type="project" value="InterPro"/>
</dbReference>
<evidence type="ECO:0000313" key="4">
    <source>
        <dbReference type="Proteomes" id="UP000256970"/>
    </source>
</evidence>
<keyword evidence="1" id="KW-0732">Signal</keyword>